<sequence length="58" mass="6672">MVFSTSVVAKETKLIKIKKLNTEILVKFLFEELQLDKDDLKRELEDVKDISSSLTSTI</sequence>
<gene>
    <name evidence="1" type="ORF">GMARGA_LOCUS31579</name>
</gene>
<keyword evidence="2" id="KW-1185">Reference proteome</keyword>
<protein>
    <submittedName>
        <fullName evidence="1">45769_t:CDS:1</fullName>
    </submittedName>
</protein>
<accession>A0ABN7WKT8</accession>
<name>A0ABN7WKT8_GIGMA</name>
<proteinExistence type="predicted"/>
<dbReference type="EMBL" id="CAJVQB010047464">
    <property type="protein sequence ID" value="CAG8833479.1"/>
    <property type="molecule type" value="Genomic_DNA"/>
</dbReference>
<feature type="non-terminal residue" evidence="1">
    <location>
        <position position="1"/>
    </location>
</feature>
<evidence type="ECO:0000313" key="1">
    <source>
        <dbReference type="EMBL" id="CAG8833479.1"/>
    </source>
</evidence>
<comment type="caution">
    <text evidence="1">The sequence shown here is derived from an EMBL/GenBank/DDBJ whole genome shotgun (WGS) entry which is preliminary data.</text>
</comment>
<organism evidence="1 2">
    <name type="scientific">Gigaspora margarita</name>
    <dbReference type="NCBI Taxonomy" id="4874"/>
    <lineage>
        <taxon>Eukaryota</taxon>
        <taxon>Fungi</taxon>
        <taxon>Fungi incertae sedis</taxon>
        <taxon>Mucoromycota</taxon>
        <taxon>Glomeromycotina</taxon>
        <taxon>Glomeromycetes</taxon>
        <taxon>Diversisporales</taxon>
        <taxon>Gigasporaceae</taxon>
        <taxon>Gigaspora</taxon>
    </lineage>
</organism>
<reference evidence="1 2" key="1">
    <citation type="submission" date="2021-06" db="EMBL/GenBank/DDBJ databases">
        <authorList>
            <person name="Kallberg Y."/>
            <person name="Tangrot J."/>
            <person name="Rosling A."/>
        </authorList>
    </citation>
    <scope>NUCLEOTIDE SEQUENCE [LARGE SCALE GENOMIC DNA]</scope>
    <source>
        <strain evidence="1 2">120-4 pot B 10/14</strain>
    </source>
</reference>
<evidence type="ECO:0000313" key="2">
    <source>
        <dbReference type="Proteomes" id="UP000789901"/>
    </source>
</evidence>
<dbReference type="Proteomes" id="UP000789901">
    <property type="component" value="Unassembled WGS sequence"/>
</dbReference>